<dbReference type="GO" id="GO:0003735">
    <property type="term" value="F:structural constituent of ribosome"/>
    <property type="evidence" value="ECO:0007669"/>
    <property type="project" value="InterPro"/>
</dbReference>
<evidence type="ECO:0000313" key="9">
    <source>
        <dbReference type="Proteomes" id="UP000183190"/>
    </source>
</evidence>
<dbReference type="OrthoDB" id="9793353at2"/>
<evidence type="ECO:0000256" key="6">
    <source>
        <dbReference type="HAMAP-Rule" id="MF_01369"/>
    </source>
</evidence>
<dbReference type="EMBL" id="FNWV01000004">
    <property type="protein sequence ID" value="SEH55654.1"/>
    <property type="molecule type" value="Genomic_DNA"/>
</dbReference>
<reference evidence="8 9" key="1">
    <citation type="submission" date="2016-10" db="EMBL/GenBank/DDBJ databases">
        <authorList>
            <person name="de Groot N.N."/>
        </authorList>
    </citation>
    <scope>NUCLEOTIDE SEQUENCE [LARGE SCALE GENOMIC DNA]</scope>
    <source>
        <strain evidence="8 9">YAD2003</strain>
    </source>
</reference>
<gene>
    <name evidence="6" type="primary">rplW</name>
    <name evidence="8" type="ORF">SAMN02910265_01409</name>
</gene>
<evidence type="ECO:0000313" key="8">
    <source>
        <dbReference type="EMBL" id="SEH55654.1"/>
    </source>
</evidence>
<dbReference type="HAMAP" id="MF_01369_B">
    <property type="entry name" value="Ribosomal_uL23_B"/>
    <property type="match status" value="1"/>
</dbReference>
<dbReference type="GO" id="GO:0005840">
    <property type="term" value="C:ribosome"/>
    <property type="evidence" value="ECO:0007669"/>
    <property type="project" value="UniProtKB-KW"/>
</dbReference>
<evidence type="ECO:0000256" key="7">
    <source>
        <dbReference type="RuleBase" id="RU003934"/>
    </source>
</evidence>
<keyword evidence="3 6" id="KW-0694">RNA-binding</keyword>
<comment type="subunit">
    <text evidence="6">Part of the 50S ribosomal subunit. Contacts protein L29, and trigger factor when it is bound to the ribosome.</text>
</comment>
<dbReference type="NCBIfam" id="NF004363">
    <property type="entry name" value="PRK05738.2-4"/>
    <property type="match status" value="1"/>
</dbReference>
<keyword evidence="4 6" id="KW-0689">Ribosomal protein</keyword>
<dbReference type="PANTHER" id="PTHR11620">
    <property type="entry name" value="60S RIBOSOMAL PROTEIN L23A"/>
    <property type="match status" value="1"/>
</dbReference>
<dbReference type="GO" id="GO:0019843">
    <property type="term" value="F:rRNA binding"/>
    <property type="evidence" value="ECO:0007669"/>
    <property type="project" value="UniProtKB-UniRule"/>
</dbReference>
<dbReference type="Pfam" id="PF00276">
    <property type="entry name" value="Ribosomal_L23"/>
    <property type="match status" value="1"/>
</dbReference>
<dbReference type="InterPro" id="IPR012678">
    <property type="entry name" value="Ribosomal_uL23/eL15/eS24_sf"/>
</dbReference>
<accession>A0A1H6J4M7</accession>
<organism evidence="8 9">
    <name type="scientific">Ruminococcus flavefaciens</name>
    <dbReference type="NCBI Taxonomy" id="1265"/>
    <lineage>
        <taxon>Bacteria</taxon>
        <taxon>Bacillati</taxon>
        <taxon>Bacillota</taxon>
        <taxon>Clostridia</taxon>
        <taxon>Eubacteriales</taxon>
        <taxon>Oscillospiraceae</taxon>
        <taxon>Ruminococcus</taxon>
    </lineage>
</organism>
<dbReference type="InterPro" id="IPR013025">
    <property type="entry name" value="Ribosomal_uL23-like"/>
</dbReference>
<dbReference type="RefSeq" id="WP_074715799.1">
    <property type="nucleotide sequence ID" value="NZ_FNWV01000004.1"/>
</dbReference>
<dbReference type="NCBIfam" id="NF004366">
    <property type="entry name" value="PRK05738.3-2"/>
    <property type="match status" value="1"/>
</dbReference>
<evidence type="ECO:0000256" key="3">
    <source>
        <dbReference type="ARBA" id="ARBA00022884"/>
    </source>
</evidence>
<keyword evidence="5 6" id="KW-0687">Ribonucleoprotein</keyword>
<dbReference type="GO" id="GO:0006412">
    <property type="term" value="P:translation"/>
    <property type="evidence" value="ECO:0007669"/>
    <property type="project" value="UniProtKB-UniRule"/>
</dbReference>
<dbReference type="FunFam" id="3.30.70.330:FF:000001">
    <property type="entry name" value="50S ribosomal protein L23"/>
    <property type="match status" value="1"/>
</dbReference>
<dbReference type="InterPro" id="IPR001014">
    <property type="entry name" value="Ribosomal_uL23_CS"/>
</dbReference>
<proteinExistence type="inferred from homology"/>
<comment type="function">
    <text evidence="6">One of the early assembly proteins it binds 23S rRNA. One of the proteins that surrounds the polypeptide exit tunnel on the outside of the ribosome. Forms the main docking site for trigger factor binding to the ribosome.</text>
</comment>
<dbReference type="Gene3D" id="3.30.70.330">
    <property type="match status" value="1"/>
</dbReference>
<protein>
    <recommendedName>
        <fullName evidence="6">Large ribosomal subunit protein uL23</fullName>
    </recommendedName>
</protein>
<evidence type="ECO:0000256" key="5">
    <source>
        <dbReference type="ARBA" id="ARBA00023274"/>
    </source>
</evidence>
<dbReference type="Proteomes" id="UP000183190">
    <property type="component" value="Unassembled WGS sequence"/>
</dbReference>
<dbReference type="NCBIfam" id="NF004359">
    <property type="entry name" value="PRK05738.1-3"/>
    <property type="match status" value="1"/>
</dbReference>
<dbReference type="GO" id="GO:1990904">
    <property type="term" value="C:ribonucleoprotein complex"/>
    <property type="evidence" value="ECO:0007669"/>
    <property type="project" value="UniProtKB-KW"/>
</dbReference>
<dbReference type="PROSITE" id="PS00050">
    <property type="entry name" value="RIBOSOMAL_L23"/>
    <property type="match status" value="1"/>
</dbReference>
<name>A0A1H6J4M7_RUMFL</name>
<sequence length="97" mass="10842">MKTAQDIILKPVITEKSMDDLQTGKYTFKVAKDANKSEIKKAVEELFDVKVAKVNTMNCNGRAKRVGRFAGKTPDWKKAIITLTEGSKAIEFFEGMV</sequence>
<evidence type="ECO:0000256" key="2">
    <source>
        <dbReference type="ARBA" id="ARBA00022730"/>
    </source>
</evidence>
<comment type="similarity">
    <text evidence="1 6 7">Belongs to the universal ribosomal protein uL23 family.</text>
</comment>
<evidence type="ECO:0000256" key="1">
    <source>
        <dbReference type="ARBA" id="ARBA00006700"/>
    </source>
</evidence>
<keyword evidence="2 6" id="KW-0699">rRNA-binding</keyword>
<evidence type="ECO:0000256" key="4">
    <source>
        <dbReference type="ARBA" id="ARBA00022980"/>
    </source>
</evidence>
<dbReference type="AlphaFoldDB" id="A0A1H6J4M7"/>
<dbReference type="SUPFAM" id="SSF54189">
    <property type="entry name" value="Ribosomal proteins S24e, L23 and L15e"/>
    <property type="match status" value="1"/>
</dbReference>
<dbReference type="InterPro" id="IPR012677">
    <property type="entry name" value="Nucleotide-bd_a/b_plait_sf"/>
</dbReference>